<keyword evidence="1" id="KW-0472">Membrane</keyword>
<dbReference type="Pfam" id="PF07098">
    <property type="entry name" value="DUF1360"/>
    <property type="match status" value="1"/>
</dbReference>
<feature type="transmembrane region" description="Helical" evidence="1">
    <location>
        <begin position="292"/>
        <end position="310"/>
    </location>
</feature>
<gene>
    <name evidence="2" type="ORF">SEA_FORTUNATO_8</name>
</gene>
<protein>
    <recommendedName>
        <fullName evidence="4">DUF1360 domain-containing protein</fullName>
    </recommendedName>
</protein>
<evidence type="ECO:0008006" key="4">
    <source>
        <dbReference type="Google" id="ProtNLM"/>
    </source>
</evidence>
<evidence type="ECO:0000313" key="2">
    <source>
        <dbReference type="EMBL" id="AOT27233.1"/>
    </source>
</evidence>
<evidence type="ECO:0000313" key="3">
    <source>
        <dbReference type="Proteomes" id="UP000222191"/>
    </source>
</evidence>
<keyword evidence="1" id="KW-0812">Transmembrane</keyword>
<proteinExistence type="predicted"/>
<keyword evidence="3" id="KW-1185">Reference proteome</keyword>
<evidence type="ECO:0000256" key="1">
    <source>
        <dbReference type="SAM" id="Phobius"/>
    </source>
</evidence>
<feature type="transmembrane region" description="Helical" evidence="1">
    <location>
        <begin position="262"/>
        <end position="286"/>
    </location>
</feature>
<dbReference type="InterPro" id="IPR010773">
    <property type="entry name" value="Mycophage_PG1_Gp7"/>
</dbReference>
<dbReference type="EMBL" id="KX589269">
    <property type="protein sequence ID" value="AOT27233.1"/>
    <property type="molecule type" value="Genomic_DNA"/>
</dbReference>
<dbReference type="Proteomes" id="UP000222191">
    <property type="component" value="Segment"/>
</dbReference>
<reference evidence="3" key="1">
    <citation type="submission" date="2016-07" db="EMBL/GenBank/DDBJ databases">
        <authorList>
            <person name="Edmondson J.L."/>
            <person name="Brown K.M."/>
            <person name="Clay L.G."/>
            <person name="Dean J.R."/>
            <person name="Godwin C.O."/>
            <person name="Hill N.P."/>
            <person name="Jones J."/>
            <person name="Jones M.B."/>
            <person name="Lynch M.K."/>
            <person name="Martin S."/>
            <person name="Roark C.M."/>
            <person name="Rogers R.G."/>
            <person name="Savage M.R."/>
            <person name="Schaal D.L."/>
            <person name="Thomason K.A."/>
            <person name="Woodall A.M."/>
            <person name="Plymale R."/>
            <person name="Reyna N."/>
            <person name="Garlena R.A."/>
            <person name="Russell D.A."/>
            <person name="Pope W.H."/>
            <person name="Jacobs-Sera D."/>
            <person name="Hendrix R.W."/>
            <person name="Hatfull G.F."/>
        </authorList>
    </citation>
    <scope>NUCLEOTIDE SEQUENCE [LARGE SCALE GENOMIC DNA]</scope>
</reference>
<name>A0A1D8EYD2_9CAUD</name>
<feature type="transmembrane region" description="Helical" evidence="1">
    <location>
        <begin position="196"/>
        <end position="213"/>
    </location>
</feature>
<accession>A0A1D8EYD2</accession>
<organism evidence="2 3">
    <name type="scientific">Mycobacterium phage Fortunato</name>
    <dbReference type="NCBI Taxonomy" id="1882439"/>
    <lineage>
        <taxon>Viruses</taxon>
        <taxon>Duplodnaviria</taxon>
        <taxon>Heunggongvirae</taxon>
        <taxon>Uroviricota</taxon>
        <taxon>Caudoviricetes</taxon>
        <taxon>Bclasvirinae</taxon>
        <taxon>Coopervirus</taxon>
        <taxon>Coopervirus fortunato</taxon>
    </lineage>
</organism>
<sequence length="328" mass="35471">MGSPRRWHTTAPTTMASASLLSVSPTSGNSLAAASSTWSLLALPLPVANFARWLVLTTVSGTSYFSHSSITRPNTHGSTHTPAPLAPYASASMPTAFGLSSVKHCSTWSIRAFTRRAMARFDLSRPGRGAETVAVAAMYAASGLSSSIGSRSIRARPVPVRLVSIPRMRMVGTLPTFAGKCQGCCSIQSMSLGENVLVLVIYALAVMRITRLVNADKIMDKLRTYPAHKLQQSRLTMLEARAHGQTKRAEEFARKTLFWDKALYYVSCPWCVGMWVALGTAWVPLYATSNPVAQYLAVALAVSHLVGVLARFADTEDIEIVDDEDSDD</sequence>
<keyword evidence="1" id="KW-1133">Transmembrane helix</keyword>